<evidence type="ECO:0000256" key="1">
    <source>
        <dbReference type="ARBA" id="ARBA00004613"/>
    </source>
</evidence>
<feature type="region of interest" description="Disordered" evidence="7">
    <location>
        <begin position="432"/>
        <end position="467"/>
    </location>
</feature>
<proteinExistence type="inferred from homology"/>
<comment type="subcellular location">
    <subcellularLocation>
        <location evidence="1">Secreted</location>
    </subcellularLocation>
</comment>
<evidence type="ECO:0000256" key="3">
    <source>
        <dbReference type="ARBA" id="ARBA00022525"/>
    </source>
</evidence>
<dbReference type="PANTHER" id="PTHR11848">
    <property type="entry name" value="TGF-BETA FAMILY"/>
    <property type="match status" value="1"/>
</dbReference>
<evidence type="ECO:0000259" key="8">
    <source>
        <dbReference type="PROSITE" id="PS51362"/>
    </source>
</evidence>
<feature type="compositionally biased region" description="Low complexity" evidence="7">
    <location>
        <begin position="303"/>
        <end position="314"/>
    </location>
</feature>
<reference evidence="9" key="1">
    <citation type="submission" date="2022-02" db="EMBL/GenBank/DDBJ databases">
        <authorList>
            <person name="King R."/>
        </authorList>
    </citation>
    <scope>NUCLEOTIDE SEQUENCE</scope>
</reference>
<keyword evidence="3" id="KW-0964">Secreted</keyword>
<dbReference type="SMART" id="SM00204">
    <property type="entry name" value="TGFB"/>
    <property type="match status" value="1"/>
</dbReference>
<dbReference type="InterPro" id="IPR029034">
    <property type="entry name" value="Cystine-knot_cytokine"/>
</dbReference>
<dbReference type="GO" id="GO:0005125">
    <property type="term" value="F:cytokine activity"/>
    <property type="evidence" value="ECO:0007669"/>
    <property type="project" value="TreeGrafter"/>
</dbReference>
<keyword evidence="10" id="KW-1185">Reference proteome</keyword>
<dbReference type="GO" id="GO:0008083">
    <property type="term" value="F:growth factor activity"/>
    <property type="evidence" value="ECO:0007669"/>
    <property type="project" value="UniProtKB-KW"/>
</dbReference>
<dbReference type="PROSITE" id="PS00250">
    <property type="entry name" value="TGF_BETA_1"/>
    <property type="match status" value="1"/>
</dbReference>
<evidence type="ECO:0000256" key="2">
    <source>
        <dbReference type="ARBA" id="ARBA00006656"/>
    </source>
</evidence>
<dbReference type="PROSITE" id="PS51362">
    <property type="entry name" value="TGF_BETA_2"/>
    <property type="match status" value="1"/>
</dbReference>
<keyword evidence="4 6" id="KW-0339">Growth factor</keyword>
<dbReference type="Pfam" id="PF00019">
    <property type="entry name" value="TGF_beta"/>
    <property type="match status" value="2"/>
</dbReference>
<dbReference type="Proteomes" id="UP001154329">
    <property type="component" value="Chromosome 3"/>
</dbReference>
<gene>
    <name evidence="9" type="ORF">APHIGO_LOCUS8050</name>
</gene>
<dbReference type="PANTHER" id="PTHR11848:SF119">
    <property type="entry name" value="TGF-BETA FAMILY PROFILE DOMAIN-CONTAINING PROTEIN"/>
    <property type="match status" value="1"/>
</dbReference>
<evidence type="ECO:0000256" key="7">
    <source>
        <dbReference type="SAM" id="MobiDB-lite"/>
    </source>
</evidence>
<reference evidence="9" key="2">
    <citation type="submission" date="2022-10" db="EMBL/GenBank/DDBJ databases">
        <authorList>
            <consortium name="ENA_rothamsted_submissions"/>
            <consortium name="culmorum"/>
            <person name="King R."/>
        </authorList>
    </citation>
    <scope>NUCLEOTIDE SEQUENCE</scope>
</reference>
<dbReference type="Gene3D" id="2.10.90.10">
    <property type="entry name" value="Cystine-knot cytokines"/>
    <property type="match status" value="1"/>
</dbReference>
<evidence type="ECO:0000313" key="9">
    <source>
        <dbReference type="EMBL" id="CAH1731311.1"/>
    </source>
</evidence>
<evidence type="ECO:0000256" key="6">
    <source>
        <dbReference type="RuleBase" id="RU000354"/>
    </source>
</evidence>
<feature type="region of interest" description="Disordered" evidence="7">
    <location>
        <begin position="283"/>
        <end position="370"/>
    </location>
</feature>
<dbReference type="EMBL" id="OU899036">
    <property type="protein sequence ID" value="CAH1731311.1"/>
    <property type="molecule type" value="Genomic_DNA"/>
</dbReference>
<protein>
    <recommendedName>
        <fullName evidence="8">TGF-beta family profile domain-containing protein</fullName>
    </recommendedName>
</protein>
<evidence type="ECO:0000256" key="4">
    <source>
        <dbReference type="ARBA" id="ARBA00023030"/>
    </source>
</evidence>
<comment type="similarity">
    <text evidence="2 6">Belongs to the TGF-beta family.</text>
</comment>
<dbReference type="SUPFAM" id="SSF57501">
    <property type="entry name" value="Cystine-knot cytokines"/>
    <property type="match status" value="2"/>
</dbReference>
<dbReference type="InterPro" id="IPR015615">
    <property type="entry name" value="TGF-beta-rel"/>
</dbReference>
<keyword evidence="5" id="KW-1015">Disulfide bond</keyword>
<dbReference type="GO" id="GO:0005615">
    <property type="term" value="C:extracellular space"/>
    <property type="evidence" value="ECO:0007669"/>
    <property type="project" value="TreeGrafter"/>
</dbReference>
<name>A0A9P0J6G0_APHGO</name>
<feature type="domain" description="TGF-beta family profile" evidence="8">
    <location>
        <begin position="338"/>
        <end position="507"/>
    </location>
</feature>
<sequence length="507" mass="55804">MGSADVWWSHVPVVGRAVRFAVLLIVLRLADFMTAVTCAAAADDDRHQQHLQQQQQHNVHLTELGRNIIKGLKLEKLPDMTKVDISNEEFHCKYLEYFRRLYVDESEFYDPDNDDVTMTASYDNNDDDHDVSAILVRGQVKHFGSDNRNYESLQLPTDDDGDVPRRTSTVTFPIYDTAARGGGSRASVIKSVVRIYADAPHVRVRVYGRVVLQHNGGAALRENPSLVADLAWPAGGGGRWMDVDVTRLLQSRKRHRGGGATAASLELLLRYLPAAAGAIRFGDETADGNDDDGRHPVLHAFLDGPAADGGAPRPADVRCPGETTRRKKREGGGRGKKRRRPAASGRVRRTDCKVDTSSGNDNGTEHGGGGNKCCREEMRVVFADIPGFDFIVEPKWFDAGLCRGRCPAKYNPATRHAFIQSLLWKQHNNNHRAGVAADGGGERRSRRKVRHGGAATATTKAPQPPPKPCCAPNKLDRLQIIHVDETDPSTLKVTTWKEMAVVECACS</sequence>
<dbReference type="InterPro" id="IPR001839">
    <property type="entry name" value="TGF-b_C"/>
</dbReference>
<accession>A0A9P0J6G0</accession>
<feature type="compositionally biased region" description="Basic residues" evidence="7">
    <location>
        <begin position="325"/>
        <end position="341"/>
    </location>
</feature>
<dbReference type="AlphaFoldDB" id="A0A9P0J6G0"/>
<dbReference type="InterPro" id="IPR017948">
    <property type="entry name" value="TGFb_CS"/>
</dbReference>
<evidence type="ECO:0000313" key="10">
    <source>
        <dbReference type="Proteomes" id="UP001154329"/>
    </source>
</evidence>
<organism evidence="9 10">
    <name type="scientific">Aphis gossypii</name>
    <name type="common">Cotton aphid</name>
    <dbReference type="NCBI Taxonomy" id="80765"/>
    <lineage>
        <taxon>Eukaryota</taxon>
        <taxon>Metazoa</taxon>
        <taxon>Ecdysozoa</taxon>
        <taxon>Arthropoda</taxon>
        <taxon>Hexapoda</taxon>
        <taxon>Insecta</taxon>
        <taxon>Pterygota</taxon>
        <taxon>Neoptera</taxon>
        <taxon>Paraneoptera</taxon>
        <taxon>Hemiptera</taxon>
        <taxon>Sternorrhyncha</taxon>
        <taxon>Aphidomorpha</taxon>
        <taxon>Aphidoidea</taxon>
        <taxon>Aphididae</taxon>
        <taxon>Aphidini</taxon>
        <taxon>Aphis</taxon>
        <taxon>Aphis</taxon>
    </lineage>
</organism>
<evidence type="ECO:0000256" key="5">
    <source>
        <dbReference type="ARBA" id="ARBA00023157"/>
    </source>
</evidence>